<evidence type="ECO:0000256" key="4">
    <source>
        <dbReference type="ARBA" id="ARBA00023136"/>
    </source>
</evidence>
<dbReference type="GO" id="GO:0012505">
    <property type="term" value="C:endomembrane system"/>
    <property type="evidence" value="ECO:0007669"/>
    <property type="project" value="UniProtKB-SubCell"/>
</dbReference>
<sequence length="476" mass="51361">MQIDLSLLIPEIALAALGMMVLIFGLIIPKGSRQGLGWFTTISLLAVIGLVVAGWNNQGSLYEGMFVVDRYAMFFKITFLVAAFLVALGSMRYVDKYLGDQSEYYSMMLFATLGMCVMASAGDFITLYLGLELMTIAFFVLVCFRRMETKSVEAGMKYVLLAGMSSAVLLYGLSLIYGVTGSILIPEVGRMVALNPSPALMLGLVMLVAGLGFKISAVPFHMWSPDIYEGAPTPVTAFLAVGSKAASFAVLLRIFVEALPGIWANWTMLVAILAAVTIIVGNLVAIPQTNIKRMLAYSSIAQAGYILVGLVTASEAGIKGVMFYGFLYVFATVGAFTVAGYFYNKTGSDEIKDYAGLAQRSPLMAAVMLTVLLSMAGIPPLAGFAGKFYLFKTIVDDYLWLAFIGMVMSMVSVYYYLRVVLVMYRDDPPEGSAPIQVSGPVTLTLLVALLATLYIGVYPGPLSEIVNSAAHSFFVH</sequence>
<comment type="subunit">
    <text evidence="5">NDH-1 is composed of 14 different subunits. Subunits NuoA, H, J, K, L, M, N constitute the membrane sector of the complex.</text>
</comment>
<evidence type="ECO:0000256" key="6">
    <source>
        <dbReference type="RuleBase" id="RU000320"/>
    </source>
</evidence>
<evidence type="ECO:0000313" key="9">
    <source>
        <dbReference type="Proteomes" id="UP000239549"/>
    </source>
</evidence>
<proteinExistence type="inferred from homology"/>
<evidence type="ECO:0000256" key="3">
    <source>
        <dbReference type="ARBA" id="ARBA00022989"/>
    </source>
</evidence>
<dbReference type="Proteomes" id="UP000239549">
    <property type="component" value="Unassembled WGS sequence"/>
</dbReference>
<feature type="transmembrane region" description="Helical" evidence="5">
    <location>
        <begin position="235"/>
        <end position="256"/>
    </location>
</feature>
<reference evidence="9" key="1">
    <citation type="submission" date="2018-02" db="EMBL/GenBank/DDBJ databases">
        <title>Genome sequence of Desulfocucumis palustris strain NAW-5.</title>
        <authorList>
            <person name="Watanabe M."/>
            <person name="Kojima H."/>
            <person name="Fukui M."/>
        </authorList>
    </citation>
    <scope>NUCLEOTIDE SEQUENCE [LARGE SCALE GENOMIC DNA]</scope>
    <source>
        <strain evidence="9">NAW-5</strain>
    </source>
</reference>
<feature type="transmembrane region" description="Helical" evidence="5">
    <location>
        <begin position="325"/>
        <end position="343"/>
    </location>
</feature>
<dbReference type="EC" id="7.1.1.-" evidence="5"/>
<gene>
    <name evidence="5" type="primary">nuoN</name>
    <name evidence="8" type="ORF">DCCM_2623</name>
</gene>
<keyword evidence="2 5" id="KW-0812">Transmembrane</keyword>
<dbReference type="GO" id="GO:0005886">
    <property type="term" value="C:plasma membrane"/>
    <property type="evidence" value="ECO:0007669"/>
    <property type="project" value="UniProtKB-SubCell"/>
</dbReference>
<dbReference type="Pfam" id="PF00361">
    <property type="entry name" value="Proton_antipo_M"/>
    <property type="match status" value="1"/>
</dbReference>
<keyword evidence="5" id="KW-0874">Quinone</keyword>
<organism evidence="8 9">
    <name type="scientific">Desulfocucumis palustris</name>
    <dbReference type="NCBI Taxonomy" id="1898651"/>
    <lineage>
        <taxon>Bacteria</taxon>
        <taxon>Bacillati</taxon>
        <taxon>Bacillota</taxon>
        <taxon>Clostridia</taxon>
        <taxon>Eubacteriales</taxon>
        <taxon>Desulfocucumaceae</taxon>
        <taxon>Desulfocucumis</taxon>
    </lineage>
</organism>
<comment type="similarity">
    <text evidence="5">Belongs to the complex I subunit 2 family.</text>
</comment>
<dbReference type="InterPro" id="IPR001750">
    <property type="entry name" value="ND/Mrp_TM"/>
</dbReference>
<dbReference type="RefSeq" id="WP_104371908.1">
    <property type="nucleotide sequence ID" value="NZ_BFAV01000104.1"/>
</dbReference>
<dbReference type="AlphaFoldDB" id="A0A2L2XI07"/>
<keyword evidence="4 5" id="KW-0472">Membrane</keyword>
<evidence type="ECO:0000313" key="8">
    <source>
        <dbReference type="EMBL" id="GBF33521.1"/>
    </source>
</evidence>
<comment type="catalytic activity">
    <reaction evidence="5">
        <text>a quinone + NADH + 5 H(+)(in) = a quinol + NAD(+) + 4 H(+)(out)</text>
        <dbReference type="Rhea" id="RHEA:57888"/>
        <dbReference type="ChEBI" id="CHEBI:15378"/>
        <dbReference type="ChEBI" id="CHEBI:24646"/>
        <dbReference type="ChEBI" id="CHEBI:57540"/>
        <dbReference type="ChEBI" id="CHEBI:57945"/>
        <dbReference type="ChEBI" id="CHEBI:132124"/>
    </reaction>
</comment>
<feature type="domain" description="NADH:quinone oxidoreductase/Mrp antiporter transmembrane" evidence="7">
    <location>
        <begin position="121"/>
        <end position="409"/>
    </location>
</feature>
<dbReference type="GO" id="GO:0008137">
    <property type="term" value="F:NADH dehydrogenase (ubiquinone) activity"/>
    <property type="evidence" value="ECO:0007669"/>
    <property type="project" value="InterPro"/>
</dbReference>
<feature type="transmembrane region" description="Helical" evidence="5">
    <location>
        <begin position="398"/>
        <end position="417"/>
    </location>
</feature>
<comment type="subcellular location">
    <subcellularLocation>
        <location evidence="5">Cell membrane</location>
        <topology evidence="5">Multi-pass membrane protein</topology>
    </subcellularLocation>
    <subcellularLocation>
        <location evidence="1">Endomembrane system</location>
        <topology evidence="1">Multi-pass membrane protein</topology>
    </subcellularLocation>
    <subcellularLocation>
        <location evidence="6">Membrane</location>
        <topology evidence="6">Multi-pass membrane protein</topology>
    </subcellularLocation>
</comment>
<feature type="transmembrane region" description="Helical" evidence="5">
    <location>
        <begin position="127"/>
        <end position="146"/>
    </location>
</feature>
<evidence type="ECO:0000256" key="2">
    <source>
        <dbReference type="ARBA" id="ARBA00022692"/>
    </source>
</evidence>
<feature type="transmembrane region" description="Helical" evidence="5">
    <location>
        <begin position="262"/>
        <end position="283"/>
    </location>
</feature>
<dbReference type="EMBL" id="BFAV01000104">
    <property type="protein sequence ID" value="GBF33521.1"/>
    <property type="molecule type" value="Genomic_DNA"/>
</dbReference>
<keyword evidence="5" id="KW-0813">Transport</keyword>
<evidence type="ECO:0000256" key="5">
    <source>
        <dbReference type="HAMAP-Rule" id="MF_00445"/>
    </source>
</evidence>
<evidence type="ECO:0000259" key="7">
    <source>
        <dbReference type="Pfam" id="PF00361"/>
    </source>
</evidence>
<protein>
    <recommendedName>
        <fullName evidence="5">NADH-quinone oxidoreductase subunit N</fullName>
        <ecNumber evidence="5">7.1.1.-</ecNumber>
    </recommendedName>
    <alternativeName>
        <fullName evidence="5">NADH dehydrogenase I subunit N</fullName>
    </alternativeName>
    <alternativeName>
        <fullName evidence="5">NDH-1 subunit N</fullName>
    </alternativeName>
</protein>
<evidence type="ECO:0000256" key="1">
    <source>
        <dbReference type="ARBA" id="ARBA00004127"/>
    </source>
</evidence>
<comment type="function">
    <text evidence="5">NDH-1 shuttles electrons from NADH, via FMN and iron-sulfur (Fe-S) centers, to quinones in the respiratory chain. The immediate electron acceptor for the enzyme in this species is believed to be a menaquinone. Couples the redox reaction to proton translocation (for every two electrons transferred, four hydrogen ions are translocated across the cytoplasmic membrane), and thus conserves the redox energy in a proton gradient.</text>
</comment>
<dbReference type="OrthoDB" id="9807568at2"/>
<dbReference type="PANTHER" id="PTHR22773">
    <property type="entry name" value="NADH DEHYDROGENASE"/>
    <property type="match status" value="1"/>
</dbReference>
<feature type="transmembrane region" description="Helical" evidence="5">
    <location>
        <begin position="363"/>
        <end position="386"/>
    </location>
</feature>
<keyword evidence="8" id="KW-0830">Ubiquinone</keyword>
<feature type="transmembrane region" description="Helical" evidence="5">
    <location>
        <begin position="12"/>
        <end position="29"/>
    </location>
</feature>
<feature type="transmembrane region" description="Helical" evidence="5">
    <location>
        <begin position="71"/>
        <end position="91"/>
    </location>
</feature>
<dbReference type="GO" id="GO:0042773">
    <property type="term" value="P:ATP synthesis coupled electron transport"/>
    <property type="evidence" value="ECO:0007669"/>
    <property type="project" value="InterPro"/>
</dbReference>
<accession>A0A2L2XI07</accession>
<keyword evidence="9" id="KW-1185">Reference proteome</keyword>
<comment type="caution">
    <text evidence="8">The sequence shown here is derived from an EMBL/GenBank/DDBJ whole genome shotgun (WGS) entry which is preliminary data.</text>
</comment>
<dbReference type="HAMAP" id="MF_00445">
    <property type="entry name" value="NDH1_NuoN_1"/>
    <property type="match status" value="1"/>
</dbReference>
<dbReference type="InterPro" id="IPR010096">
    <property type="entry name" value="NADH-Q_OxRdtase_suN/2"/>
</dbReference>
<dbReference type="GO" id="GO:0050136">
    <property type="term" value="F:NADH dehydrogenase (quinone) (non-electrogenic) activity"/>
    <property type="evidence" value="ECO:0007669"/>
    <property type="project" value="UniProtKB-UniRule"/>
</dbReference>
<name>A0A2L2XI07_9FIRM</name>
<keyword evidence="5" id="KW-0520">NAD</keyword>
<feature type="transmembrane region" description="Helical" evidence="5">
    <location>
        <begin position="103"/>
        <end position="121"/>
    </location>
</feature>
<dbReference type="PRINTS" id="PR01434">
    <property type="entry name" value="NADHDHGNASE5"/>
</dbReference>
<feature type="transmembrane region" description="Helical" evidence="5">
    <location>
        <begin position="158"/>
        <end position="179"/>
    </location>
</feature>
<keyword evidence="5" id="KW-1278">Translocase</keyword>
<keyword evidence="5" id="KW-1003">Cell membrane</keyword>
<feature type="transmembrane region" description="Helical" evidence="5">
    <location>
        <begin position="295"/>
        <end position="313"/>
    </location>
</feature>
<dbReference type="NCBIfam" id="TIGR01770">
    <property type="entry name" value="NDH_I_N"/>
    <property type="match status" value="1"/>
</dbReference>
<dbReference type="GO" id="GO:0048038">
    <property type="term" value="F:quinone binding"/>
    <property type="evidence" value="ECO:0007669"/>
    <property type="project" value="UniProtKB-KW"/>
</dbReference>
<feature type="transmembrane region" description="Helical" evidence="5">
    <location>
        <begin position="36"/>
        <end position="55"/>
    </location>
</feature>
<feature type="transmembrane region" description="Helical" evidence="5">
    <location>
        <begin position="437"/>
        <end position="457"/>
    </location>
</feature>
<feature type="transmembrane region" description="Helical" evidence="5">
    <location>
        <begin position="199"/>
        <end position="223"/>
    </location>
</feature>
<keyword evidence="3 5" id="KW-1133">Transmembrane helix</keyword>